<dbReference type="EMBL" id="CP002085">
    <property type="protein sequence ID" value="ADK83734.1"/>
    <property type="molecule type" value="Genomic_DNA"/>
</dbReference>
<evidence type="ECO:0000256" key="1">
    <source>
        <dbReference type="SAM" id="Phobius"/>
    </source>
</evidence>
<feature type="transmembrane region" description="Helical" evidence="1">
    <location>
        <begin position="275"/>
        <end position="295"/>
    </location>
</feature>
<proteinExistence type="predicted"/>
<dbReference type="KEGG" id="dbr:Deba_0359"/>
<evidence type="ECO:0000313" key="3">
    <source>
        <dbReference type="Proteomes" id="UP000009047"/>
    </source>
</evidence>
<organism evidence="2 3">
    <name type="scientific">Desulfarculus baarsii (strain ATCC 33931 / DSM 2075 / LMG 7858 / VKM B-1802 / 2st14)</name>
    <dbReference type="NCBI Taxonomy" id="644282"/>
    <lineage>
        <taxon>Bacteria</taxon>
        <taxon>Pseudomonadati</taxon>
        <taxon>Thermodesulfobacteriota</taxon>
        <taxon>Desulfarculia</taxon>
        <taxon>Desulfarculales</taxon>
        <taxon>Desulfarculaceae</taxon>
        <taxon>Desulfarculus</taxon>
    </lineage>
</organism>
<feature type="transmembrane region" description="Helical" evidence="1">
    <location>
        <begin position="488"/>
        <end position="505"/>
    </location>
</feature>
<name>E1QDU8_DESB2</name>
<reference evidence="2 3" key="1">
    <citation type="journal article" date="2010" name="Stand. Genomic Sci.">
        <title>Complete genome sequence of Desulfarculus baarsii type strain (2st14).</title>
        <authorList>
            <person name="Sun H."/>
            <person name="Spring S."/>
            <person name="Lapidus A."/>
            <person name="Davenport K."/>
            <person name="Del Rio T.G."/>
            <person name="Tice H."/>
            <person name="Nolan M."/>
            <person name="Copeland A."/>
            <person name="Cheng J.F."/>
            <person name="Lucas S."/>
            <person name="Tapia R."/>
            <person name="Goodwin L."/>
            <person name="Pitluck S."/>
            <person name="Ivanova N."/>
            <person name="Pagani I."/>
            <person name="Mavromatis K."/>
            <person name="Ovchinnikova G."/>
            <person name="Pati A."/>
            <person name="Chen A."/>
            <person name="Palaniappan K."/>
            <person name="Hauser L."/>
            <person name="Chang Y.J."/>
            <person name="Jeffries C.D."/>
            <person name="Detter J.C."/>
            <person name="Han C."/>
            <person name="Rohde M."/>
            <person name="Brambilla E."/>
            <person name="Goker M."/>
            <person name="Woyke T."/>
            <person name="Bristow J."/>
            <person name="Eisen J.A."/>
            <person name="Markowitz V."/>
            <person name="Hugenholtz P."/>
            <person name="Kyrpides N.C."/>
            <person name="Klenk H.P."/>
            <person name="Land M."/>
        </authorList>
    </citation>
    <scope>NUCLEOTIDE SEQUENCE [LARGE SCALE GENOMIC DNA]</scope>
    <source>
        <strain evidence="3">ATCC 33931 / DSM 2075 / LMG 7858 / VKM B-1802 / 2st14</strain>
    </source>
</reference>
<keyword evidence="1" id="KW-0812">Transmembrane</keyword>
<feature type="transmembrane region" description="Helical" evidence="1">
    <location>
        <begin position="360"/>
        <end position="379"/>
    </location>
</feature>
<gene>
    <name evidence="2" type="ordered locus">Deba_0359</name>
</gene>
<feature type="transmembrane region" description="Helical" evidence="1">
    <location>
        <begin position="517"/>
        <end position="539"/>
    </location>
</feature>
<dbReference type="InterPro" id="IPR025686">
    <property type="entry name" value="Glucos_trans_II"/>
</dbReference>
<keyword evidence="3" id="KW-1185">Reference proteome</keyword>
<keyword evidence="1" id="KW-0472">Membrane</keyword>
<feature type="transmembrane region" description="Helical" evidence="1">
    <location>
        <begin position="20"/>
        <end position="45"/>
    </location>
</feature>
<dbReference type="AlphaFoldDB" id="E1QDU8"/>
<dbReference type="eggNOG" id="ENOG5031JCA">
    <property type="taxonomic scope" value="Bacteria"/>
</dbReference>
<feature type="transmembrane region" description="Helical" evidence="1">
    <location>
        <begin position="307"/>
        <end position="323"/>
    </location>
</feature>
<feature type="transmembrane region" description="Helical" evidence="1">
    <location>
        <begin position="551"/>
        <end position="579"/>
    </location>
</feature>
<keyword evidence="1" id="KW-1133">Transmembrane helix</keyword>
<dbReference type="STRING" id="644282.Deba_0359"/>
<feature type="transmembrane region" description="Helical" evidence="1">
    <location>
        <begin position="219"/>
        <end position="239"/>
    </location>
</feature>
<feature type="transmembrane region" description="Helical" evidence="1">
    <location>
        <begin position="329"/>
        <end position="348"/>
    </location>
</feature>
<accession>E1QDU8</accession>
<evidence type="ECO:0000313" key="2">
    <source>
        <dbReference type="EMBL" id="ADK83734.1"/>
    </source>
</evidence>
<feature type="transmembrane region" description="Helical" evidence="1">
    <location>
        <begin position="385"/>
        <end position="402"/>
    </location>
</feature>
<protein>
    <submittedName>
        <fullName evidence="2">Uncharacterized protein</fullName>
    </submittedName>
</protein>
<feature type="transmembrane region" description="Helical" evidence="1">
    <location>
        <begin position="414"/>
        <end position="439"/>
    </location>
</feature>
<dbReference type="Proteomes" id="UP000009047">
    <property type="component" value="Chromosome"/>
</dbReference>
<dbReference type="HOGENOM" id="CLU_389248_0_0_7"/>
<feature type="transmembrane region" description="Helical" evidence="1">
    <location>
        <begin position="166"/>
        <end position="191"/>
    </location>
</feature>
<dbReference type="Pfam" id="PF14264">
    <property type="entry name" value="Glucos_trans_II"/>
    <property type="match status" value="1"/>
</dbReference>
<sequence length="716" mass="79278">MTGGPTNYSLSDILARIIKISASLAAITVALWFAFSLYGQVVFVVDVTSDTKSVSQLFFKGDGEEYSQIMSATLIINVERQELAYKVGAGLSCTALRWDPATKGGMFIIHGAWIEYLGRRFYIDIKRPAGIDQIKSYVARPGGIVVIAKATATDPQIHFDPRIHRLIAWQLALSTLPVLIIGVVVCLLHFFRSRLEEFEQAGVRLFQNLLDDGLTLKRFGVFLAMAMAINLYSLANFTLSTDDELAALRLNPVGWVAQGRWFAYLVEKYLLPQPVLPYLPELIFNVTIAFSYMLIVRGHNLSFNWRVYLAFPIFCTFPTWPFLSGFCANLPSAGLGLLFISLAFYIFVRSNYSFTNAASARWTILSIAVQSLLIAMAFAAYQSLFLLYVAAGSGAILLRLIAPDEQPDVHVKLAFSTFIRLMLTGLLGFMLYLAINFLFQRFFATGSEYIAGFFRPDHFFNDPSRVLKLVLSEALTFYSGSARKFSDNLTAVMALSVAACACVVLKSLPQPKKLLSSLFFFSATLLAPFALTLAAGGVVPSRTFVSLPYVVWLLAIVTLTAKRASAIFICAAIVIAVTFQSIRTTSQYAAASSITLARDKVLAADIYRRMAELGFDPKQQLVIDVFGISEFNNIFPRREGLGSSFFEWNQVGNVRRIGSLLTMLGYGNVKGLGNDLRPKYTDAFKKMRPWPAVGSVAKVDGVFLIKLGDTPDKMHE</sequence>